<name>A0A9Q3DKA0_9BASI</name>
<proteinExistence type="predicted"/>
<reference evidence="1" key="1">
    <citation type="submission" date="2021-03" db="EMBL/GenBank/DDBJ databases">
        <title>Draft genome sequence of rust myrtle Austropuccinia psidii MF-1, a brazilian biotype.</title>
        <authorList>
            <person name="Quecine M.C."/>
            <person name="Pachon D.M.R."/>
            <person name="Bonatelli M.L."/>
            <person name="Correr F.H."/>
            <person name="Franceschini L.M."/>
            <person name="Leite T.F."/>
            <person name="Margarido G.R.A."/>
            <person name="Almeida C.A."/>
            <person name="Ferrarezi J.A."/>
            <person name="Labate C.A."/>
        </authorList>
    </citation>
    <scope>NUCLEOTIDE SEQUENCE</scope>
    <source>
        <strain evidence="1">MF-1</strain>
    </source>
</reference>
<evidence type="ECO:0000313" key="1">
    <source>
        <dbReference type="EMBL" id="MBW0503193.1"/>
    </source>
</evidence>
<evidence type="ECO:0000313" key="2">
    <source>
        <dbReference type="Proteomes" id="UP000765509"/>
    </source>
</evidence>
<dbReference type="AlphaFoldDB" id="A0A9Q3DKA0"/>
<dbReference type="Proteomes" id="UP000765509">
    <property type="component" value="Unassembled WGS sequence"/>
</dbReference>
<comment type="caution">
    <text evidence="1">The sequence shown here is derived from an EMBL/GenBank/DDBJ whole genome shotgun (WGS) entry which is preliminary data.</text>
</comment>
<protein>
    <submittedName>
        <fullName evidence="1">Uncharacterized protein</fullName>
    </submittedName>
</protein>
<keyword evidence="2" id="KW-1185">Reference proteome</keyword>
<dbReference type="EMBL" id="AVOT02017224">
    <property type="protein sequence ID" value="MBW0503193.1"/>
    <property type="molecule type" value="Genomic_DNA"/>
</dbReference>
<organism evidence="1 2">
    <name type="scientific">Austropuccinia psidii MF-1</name>
    <dbReference type="NCBI Taxonomy" id="1389203"/>
    <lineage>
        <taxon>Eukaryota</taxon>
        <taxon>Fungi</taxon>
        <taxon>Dikarya</taxon>
        <taxon>Basidiomycota</taxon>
        <taxon>Pucciniomycotina</taxon>
        <taxon>Pucciniomycetes</taxon>
        <taxon>Pucciniales</taxon>
        <taxon>Sphaerophragmiaceae</taxon>
        <taxon>Austropuccinia</taxon>
    </lineage>
</organism>
<accession>A0A9Q3DKA0</accession>
<sequence length="170" mass="19221">MVPGIIRPLLAQRGQGGRSSAPKARWVSNHKWAHLSQFWPRKWPKHIRTPKLAIVQSMASGNHQGPPAQLQARIPLKFRGRIFLPQFPPHSRIQEWCIYGIIYQYAPFLLSNPMVTLTEPNYVIPNQVPNPSPISKEVLSAIQSGNSLAPTRKQLEDPNHLALQELGCQF</sequence>
<gene>
    <name evidence="1" type="ORF">O181_042908</name>
</gene>